<evidence type="ECO:0000256" key="1">
    <source>
        <dbReference type="SAM" id="MobiDB-lite"/>
    </source>
</evidence>
<keyword evidence="3" id="KW-1185">Reference proteome</keyword>
<sequence length="353" mass="37505">MAGKNSGGIFNKDGTQSDRMRRPGGGETFGNLGKTKGAGTFNRTVAAPPSTNPQGVLTPRDVTGGGTPGGGGPGGGVGGISAAEATARRSGKERSAKENAASQAIIDALLGSLVGYEKGRDQQLANADNVLNQSLEGILNSLRLATQDYEESGKANEMDQASKTAANVTNRARERVSLLQQAASQGAGETDQLRSQIQAFLNSDANQQETERSFFDTERSINAQIAGANSQAETSRRSAWNSNQEAKASAWAEFWKNRGDVFTNIQRTQAQNTNVDDDYTEGFSARLGGYDPVKEAADAAGRTYEVQKQDDEFFRRGRADLRNKRSTSTTQAGATKITAPKAAEGATLRGRNW</sequence>
<dbReference type="EMBL" id="MK757449">
    <property type="protein sequence ID" value="QCG78329.1"/>
    <property type="molecule type" value="Genomic_DNA"/>
</dbReference>
<name>A0A4D6T891_9CAUD</name>
<dbReference type="KEGG" id="vg:55615782"/>
<feature type="region of interest" description="Disordered" evidence="1">
    <location>
        <begin position="1"/>
        <end position="100"/>
    </location>
</feature>
<reference evidence="2 3" key="1">
    <citation type="submission" date="2019-04" db="EMBL/GenBank/DDBJ databases">
        <authorList>
            <person name="Fakhre F."/>
            <person name="Gonzalez R.M."/>
            <person name="Howells E.K."/>
            <person name="Otero L.A."/>
            <person name="Pegoraro K.N."/>
            <person name="Robichaux K.C."/>
            <person name="Rodier A."/>
            <person name="Sadowski C.L."/>
            <person name="Carter V.P."/>
            <person name="Gray A.D."/>
            <person name="Klein G.C."/>
            <person name="Lebosada C."/>
            <person name="Miklaszewski C.M."/>
            <person name="Sutton S.N."/>
            <person name="Pollenz R.S."/>
            <person name="Garlena R.A."/>
            <person name="Russell D.A."/>
            <person name="Pope W.H."/>
            <person name="Jacobs-Sera D."/>
            <person name="Hatfull G.F."/>
        </authorList>
    </citation>
    <scope>NUCLEOTIDE SEQUENCE [LARGE SCALE GENOMIC DNA]</scope>
</reference>
<gene>
    <name evidence="2" type="primary">43</name>
    <name evidence="2" type="ORF">SEA_AKONI_43</name>
</gene>
<evidence type="ECO:0000313" key="3">
    <source>
        <dbReference type="Proteomes" id="UP000298784"/>
    </source>
</evidence>
<organism evidence="2 3">
    <name type="scientific">Microbacterium phage Akoni</name>
    <dbReference type="NCBI Taxonomy" id="2565510"/>
    <lineage>
        <taxon>Viruses</taxon>
        <taxon>Duplodnaviria</taxon>
        <taxon>Heunggongvirae</taxon>
        <taxon>Uroviricota</taxon>
        <taxon>Caudoviricetes</taxon>
        <taxon>Eekayvirinae</taxon>
        <taxon>Akonivirus</taxon>
        <taxon>Akonivirus akoni</taxon>
    </lineage>
</organism>
<accession>A0A4D6T891</accession>
<feature type="compositionally biased region" description="Basic and acidic residues" evidence="1">
    <location>
        <begin position="86"/>
        <end position="97"/>
    </location>
</feature>
<evidence type="ECO:0000313" key="2">
    <source>
        <dbReference type="EMBL" id="QCG78329.1"/>
    </source>
</evidence>
<protein>
    <submittedName>
        <fullName evidence="2">Uncharacterized protein</fullName>
    </submittedName>
</protein>
<dbReference type="RefSeq" id="YP_009845424.1">
    <property type="nucleotide sequence ID" value="NC_048761.1"/>
</dbReference>
<dbReference type="Proteomes" id="UP000298784">
    <property type="component" value="Segment"/>
</dbReference>
<dbReference type="GeneID" id="55615782"/>
<feature type="compositionally biased region" description="Gly residues" evidence="1">
    <location>
        <begin position="63"/>
        <end position="79"/>
    </location>
</feature>
<proteinExistence type="predicted"/>